<feature type="chain" id="PRO_5025609002" description="Peptidase A2 domain-containing protein" evidence="5">
    <location>
        <begin position="32"/>
        <end position="305"/>
    </location>
</feature>
<dbReference type="InterPro" id="IPR006311">
    <property type="entry name" value="TAT_signal"/>
</dbReference>
<evidence type="ECO:0000256" key="4">
    <source>
        <dbReference type="ARBA" id="ARBA00022801"/>
    </source>
</evidence>
<keyword evidence="5" id="KW-0732">Signal</keyword>
<proteinExistence type="inferred from homology"/>
<evidence type="ECO:0000256" key="1">
    <source>
        <dbReference type="ARBA" id="ARBA00009136"/>
    </source>
</evidence>
<dbReference type="PANTHER" id="PTHR12917">
    <property type="entry name" value="ASPARTYL PROTEASE DDI-RELATED"/>
    <property type="match status" value="1"/>
</dbReference>
<dbReference type="InterPro" id="IPR021109">
    <property type="entry name" value="Peptidase_aspartic_dom_sf"/>
</dbReference>
<dbReference type="AlphaFoldDB" id="A0A6A7NB02"/>
<reference evidence="7 8" key="1">
    <citation type="submission" date="2019-10" db="EMBL/GenBank/DDBJ databases">
        <title>Two novel species isolated from a subtropical stream in China.</title>
        <authorList>
            <person name="Lu H."/>
        </authorList>
    </citation>
    <scope>NUCLEOTIDE SEQUENCE [LARGE SCALE GENOMIC DNA]</scope>
    <source>
        <strain evidence="7 8">FT29W</strain>
    </source>
</reference>
<dbReference type="Proteomes" id="UP000440498">
    <property type="component" value="Unassembled WGS sequence"/>
</dbReference>
<name>A0A6A7NB02_9BURK</name>
<dbReference type="Pfam" id="PF13975">
    <property type="entry name" value="gag-asp_proteas"/>
    <property type="match status" value="1"/>
</dbReference>
<evidence type="ECO:0000313" key="8">
    <source>
        <dbReference type="Proteomes" id="UP000440498"/>
    </source>
</evidence>
<dbReference type="PROSITE" id="PS50175">
    <property type="entry name" value="ASP_PROT_RETROV"/>
    <property type="match status" value="2"/>
</dbReference>
<dbReference type="Pfam" id="PF13650">
    <property type="entry name" value="Asp_protease_2"/>
    <property type="match status" value="1"/>
</dbReference>
<dbReference type="PROSITE" id="PS51318">
    <property type="entry name" value="TAT"/>
    <property type="match status" value="1"/>
</dbReference>
<dbReference type="InterPro" id="IPR001995">
    <property type="entry name" value="Peptidase_A2_cat"/>
</dbReference>
<comment type="similarity">
    <text evidence="1">Belongs to the DDI1 family.</text>
</comment>
<feature type="domain" description="Peptidase A2" evidence="6">
    <location>
        <begin position="62"/>
        <end position="99"/>
    </location>
</feature>
<keyword evidence="3" id="KW-0064">Aspartyl protease</keyword>
<evidence type="ECO:0000256" key="3">
    <source>
        <dbReference type="ARBA" id="ARBA00022750"/>
    </source>
</evidence>
<gene>
    <name evidence="7" type="ORF">GEV02_29745</name>
</gene>
<keyword evidence="2" id="KW-0645">Protease</keyword>
<dbReference type="CDD" id="cd05483">
    <property type="entry name" value="retropepsin_like_bacteria"/>
    <property type="match status" value="1"/>
</dbReference>
<feature type="domain" description="Peptidase A2" evidence="6">
    <location>
        <begin position="202"/>
        <end position="215"/>
    </location>
</feature>
<evidence type="ECO:0000313" key="7">
    <source>
        <dbReference type="EMBL" id="MQA42329.1"/>
    </source>
</evidence>
<protein>
    <recommendedName>
        <fullName evidence="6">Peptidase A2 domain-containing protein</fullName>
    </recommendedName>
</protein>
<dbReference type="InterPro" id="IPR034122">
    <property type="entry name" value="Retropepsin-like_bacterial"/>
</dbReference>
<keyword evidence="8" id="KW-1185">Reference proteome</keyword>
<dbReference type="SUPFAM" id="SSF50630">
    <property type="entry name" value="Acid proteases"/>
    <property type="match status" value="2"/>
</dbReference>
<dbReference type="PROSITE" id="PS00141">
    <property type="entry name" value="ASP_PROTEASE"/>
    <property type="match status" value="1"/>
</dbReference>
<evidence type="ECO:0000256" key="2">
    <source>
        <dbReference type="ARBA" id="ARBA00022670"/>
    </source>
</evidence>
<dbReference type="GO" id="GO:0004190">
    <property type="term" value="F:aspartic-type endopeptidase activity"/>
    <property type="evidence" value="ECO:0007669"/>
    <property type="project" value="UniProtKB-KW"/>
</dbReference>
<dbReference type="GO" id="GO:0006508">
    <property type="term" value="P:proteolysis"/>
    <property type="evidence" value="ECO:0007669"/>
    <property type="project" value="UniProtKB-KW"/>
</dbReference>
<dbReference type="InterPro" id="IPR001969">
    <property type="entry name" value="Aspartic_peptidase_AS"/>
</dbReference>
<dbReference type="Gene3D" id="2.40.70.10">
    <property type="entry name" value="Acid Proteases"/>
    <property type="match status" value="2"/>
</dbReference>
<dbReference type="EMBL" id="WHUG01000019">
    <property type="protein sequence ID" value="MQA42329.1"/>
    <property type="molecule type" value="Genomic_DNA"/>
</dbReference>
<evidence type="ECO:0000256" key="5">
    <source>
        <dbReference type="SAM" id="SignalP"/>
    </source>
</evidence>
<evidence type="ECO:0000259" key="6">
    <source>
        <dbReference type="PROSITE" id="PS50175"/>
    </source>
</evidence>
<dbReference type="PANTHER" id="PTHR12917:SF1">
    <property type="entry name" value="AT13091P"/>
    <property type="match status" value="1"/>
</dbReference>
<comment type="caution">
    <text evidence="7">The sequence shown here is derived from an EMBL/GenBank/DDBJ whole genome shotgun (WGS) entry which is preliminary data.</text>
</comment>
<keyword evidence="4" id="KW-0378">Hydrolase</keyword>
<organism evidence="7 8">
    <name type="scientific">Rugamonas aquatica</name>
    <dbReference type="NCBI Taxonomy" id="2743357"/>
    <lineage>
        <taxon>Bacteria</taxon>
        <taxon>Pseudomonadati</taxon>
        <taxon>Pseudomonadota</taxon>
        <taxon>Betaproteobacteria</taxon>
        <taxon>Burkholderiales</taxon>
        <taxon>Oxalobacteraceae</taxon>
        <taxon>Telluria group</taxon>
        <taxon>Rugamonas</taxon>
    </lineage>
</organism>
<feature type="signal peptide" evidence="5">
    <location>
        <begin position="1"/>
        <end position="31"/>
    </location>
</feature>
<sequence>MSAMRPPAPRRRLGAGLLLAALAALAPAAHACRYTELAALELNIQAASGMPYIDGQVNGRTVRLLVDTGSARTLLTRAEADRQQLPLTRALNRVRGLGGDSAQYAAQPEEVVIGPARVARAWFPVVDGADYPGYGGMVGADYLLQSDLEIALAERRLKFFRDEGCGARSLAYWDAQALDVPLEFADRHSAAYVQVQLNGRAVRALIDTGAEQSVVDAGTAAALGVGADAATPGAGAAFDSFVIGEERIGHPRIALAAIPNTQQFGIKHVDMLLGRDFLRAHRVLLSASQQRFYYSYLGGQVFGAR</sequence>
<accession>A0A6A7NB02</accession>